<dbReference type="GO" id="GO:0019288">
    <property type="term" value="P:isopentenyl diphosphate biosynthetic process, methylerythritol 4-phosphate pathway"/>
    <property type="evidence" value="ECO:0007669"/>
    <property type="project" value="InterPro"/>
</dbReference>
<dbReference type="GO" id="GO:0046872">
    <property type="term" value="F:metal ion binding"/>
    <property type="evidence" value="ECO:0007669"/>
    <property type="project" value="UniProtKB-KW"/>
</dbReference>
<dbReference type="AlphaFoldDB" id="A0A2H0KTR0"/>
<name>A0A2H0KTR0_9BACT</name>
<proteinExistence type="predicted"/>
<sequence>MYYDKTKISNGVKIILPDKKYLGLCFGIKRAVEKCLSFEGDKFVIYGQLAHNATLCNKLKKQGITIIDDLMEAKREKVIICPHGIAKKDKEFLEKRGIPFLDLTCSFVKNLLSRALEFEKNSYQVIVIGDKNHVEIKNICSFLQKPLVVGKRSEVRKINSDKKIAVLTQTTQTLRKINELLPLIKRRCKEIVFISTRCNETDERQKAVKKLSEKTDLVLVVGDKMSKNANNLVKVAQEKTRAKLVSSTKGLIKIFKNLHYISNLKVGIIASASAPAFVVNDIIKCLKEKTF</sequence>
<dbReference type="GO" id="GO:0050992">
    <property type="term" value="P:dimethylallyl diphosphate biosynthetic process"/>
    <property type="evidence" value="ECO:0007669"/>
    <property type="project" value="InterPro"/>
</dbReference>
<evidence type="ECO:0000256" key="3">
    <source>
        <dbReference type="ARBA" id="ARBA00022723"/>
    </source>
</evidence>
<evidence type="ECO:0000256" key="1">
    <source>
        <dbReference type="ARBA" id="ARBA00001966"/>
    </source>
</evidence>
<keyword evidence="2" id="KW-0004">4Fe-4S</keyword>
<dbReference type="GO" id="GO:0051539">
    <property type="term" value="F:4 iron, 4 sulfur cluster binding"/>
    <property type="evidence" value="ECO:0007669"/>
    <property type="project" value="UniProtKB-KW"/>
</dbReference>
<dbReference type="Proteomes" id="UP000231550">
    <property type="component" value="Unassembled WGS sequence"/>
</dbReference>
<organism evidence="6 7">
    <name type="scientific">Candidatus Portnoybacteria bacterium CG11_big_fil_rev_8_21_14_0_20_44_10</name>
    <dbReference type="NCBI Taxonomy" id="1974818"/>
    <lineage>
        <taxon>Bacteria</taxon>
        <taxon>Candidatus Portnoyibacteriota</taxon>
    </lineage>
</organism>
<reference evidence="6 7" key="1">
    <citation type="submission" date="2017-09" db="EMBL/GenBank/DDBJ databases">
        <title>Depth-based differentiation of microbial function through sediment-hosted aquifers and enrichment of novel symbionts in the deep terrestrial subsurface.</title>
        <authorList>
            <person name="Probst A.J."/>
            <person name="Ladd B."/>
            <person name="Jarett J.K."/>
            <person name="Geller-Mcgrath D.E."/>
            <person name="Sieber C.M."/>
            <person name="Emerson J.B."/>
            <person name="Anantharaman K."/>
            <person name="Thomas B.C."/>
            <person name="Malmstrom R."/>
            <person name="Stieglmeier M."/>
            <person name="Klingl A."/>
            <person name="Woyke T."/>
            <person name="Ryan C.M."/>
            <person name="Banfield J.F."/>
        </authorList>
    </citation>
    <scope>NUCLEOTIDE SEQUENCE [LARGE SCALE GENOMIC DNA]</scope>
    <source>
        <strain evidence="6">CG11_big_fil_rev_8_21_14_0_20_44_10</strain>
    </source>
</reference>
<evidence type="ECO:0000256" key="5">
    <source>
        <dbReference type="ARBA" id="ARBA00023014"/>
    </source>
</evidence>
<dbReference type="NCBIfam" id="TIGR00216">
    <property type="entry name" value="ispH_lytB"/>
    <property type="match status" value="1"/>
</dbReference>
<dbReference type="Gene3D" id="3.40.1010.20">
    <property type="entry name" value="4-hydroxy-3-methylbut-2-enyl diphosphate reductase, catalytic domain"/>
    <property type="match status" value="2"/>
</dbReference>
<protein>
    <submittedName>
        <fullName evidence="6">4-hydroxy-3-methylbut-2-enyl diphosphate reductase</fullName>
    </submittedName>
</protein>
<dbReference type="PANTHER" id="PTHR30426">
    <property type="entry name" value="4-HYDROXY-3-METHYLBUT-2-ENYL DIPHOSPHATE REDUCTASE"/>
    <property type="match status" value="1"/>
</dbReference>
<dbReference type="PANTHER" id="PTHR30426:SF0">
    <property type="entry name" value="4-HYDROXY-3-METHYLBUT-2-ENYL DIPHOSPHATE REDUCTASE"/>
    <property type="match status" value="1"/>
</dbReference>
<keyword evidence="5" id="KW-0411">Iron-sulfur</keyword>
<dbReference type="InterPro" id="IPR003451">
    <property type="entry name" value="LytB/IspH"/>
</dbReference>
<gene>
    <name evidence="6" type="primary">ispH</name>
    <name evidence="6" type="ORF">COV85_00035</name>
</gene>
<evidence type="ECO:0000256" key="4">
    <source>
        <dbReference type="ARBA" id="ARBA00023004"/>
    </source>
</evidence>
<dbReference type="EMBL" id="PCVN01000001">
    <property type="protein sequence ID" value="PIQ74814.1"/>
    <property type="molecule type" value="Genomic_DNA"/>
</dbReference>
<comment type="caution">
    <text evidence="6">The sequence shown here is derived from an EMBL/GenBank/DDBJ whole genome shotgun (WGS) entry which is preliminary data.</text>
</comment>
<accession>A0A2H0KTR0</accession>
<evidence type="ECO:0000313" key="7">
    <source>
        <dbReference type="Proteomes" id="UP000231550"/>
    </source>
</evidence>
<dbReference type="Pfam" id="PF02401">
    <property type="entry name" value="LYTB"/>
    <property type="match status" value="1"/>
</dbReference>
<keyword evidence="4" id="KW-0408">Iron</keyword>
<dbReference type="GO" id="GO:0051745">
    <property type="term" value="F:4-hydroxy-3-methylbut-2-enyl diphosphate reductase activity"/>
    <property type="evidence" value="ECO:0007669"/>
    <property type="project" value="InterPro"/>
</dbReference>
<keyword evidence="3" id="KW-0479">Metal-binding</keyword>
<evidence type="ECO:0000313" key="6">
    <source>
        <dbReference type="EMBL" id="PIQ74814.1"/>
    </source>
</evidence>
<dbReference type="Gene3D" id="3.40.50.11270">
    <property type="match status" value="1"/>
</dbReference>
<comment type="cofactor">
    <cofactor evidence="1">
        <name>[4Fe-4S] cluster</name>
        <dbReference type="ChEBI" id="CHEBI:49883"/>
    </cofactor>
</comment>
<evidence type="ECO:0000256" key="2">
    <source>
        <dbReference type="ARBA" id="ARBA00022485"/>
    </source>
</evidence>